<organism evidence="2 3">
    <name type="scientific">Phytophthora cactorum</name>
    <dbReference type="NCBI Taxonomy" id="29920"/>
    <lineage>
        <taxon>Eukaryota</taxon>
        <taxon>Sar</taxon>
        <taxon>Stramenopiles</taxon>
        <taxon>Oomycota</taxon>
        <taxon>Peronosporomycetes</taxon>
        <taxon>Peronosporales</taxon>
        <taxon>Peronosporaceae</taxon>
        <taxon>Phytophthora</taxon>
    </lineage>
</organism>
<protein>
    <submittedName>
        <fullName evidence="2">Uncharacterized protein</fullName>
    </submittedName>
</protein>
<dbReference type="Proteomes" id="UP000688947">
    <property type="component" value="Unassembled WGS sequence"/>
</dbReference>
<comment type="caution">
    <text evidence="2">The sequence shown here is derived from an EMBL/GenBank/DDBJ whole genome shotgun (WGS) entry which is preliminary data.</text>
</comment>
<dbReference type="EMBL" id="JAENGZ010002525">
    <property type="protein sequence ID" value="KAG6943488.1"/>
    <property type="molecule type" value="Genomic_DNA"/>
</dbReference>
<reference evidence="2" key="1">
    <citation type="submission" date="2021-01" db="EMBL/GenBank/DDBJ databases">
        <title>Phytophthora aleatoria, a newly-described species from Pinus radiata is distinct from Phytophthora cactorum isolates based on comparative genomics.</title>
        <authorList>
            <person name="Mcdougal R."/>
            <person name="Panda P."/>
            <person name="Williams N."/>
            <person name="Studholme D.J."/>
        </authorList>
    </citation>
    <scope>NUCLEOTIDE SEQUENCE</scope>
    <source>
        <strain evidence="2">NZFS 3830</strain>
    </source>
</reference>
<evidence type="ECO:0000313" key="3">
    <source>
        <dbReference type="Proteomes" id="UP000688947"/>
    </source>
</evidence>
<feature type="compositionally biased region" description="Basic and acidic residues" evidence="1">
    <location>
        <begin position="196"/>
        <end position="205"/>
    </location>
</feature>
<dbReference type="VEuPathDB" id="FungiDB:PC110_g18746"/>
<gene>
    <name evidence="2" type="ORF">JG687_00018427</name>
</gene>
<feature type="non-terminal residue" evidence="2">
    <location>
        <position position="1"/>
    </location>
</feature>
<proteinExistence type="predicted"/>
<dbReference type="AlphaFoldDB" id="A0A8T1TMP4"/>
<evidence type="ECO:0000256" key="1">
    <source>
        <dbReference type="SAM" id="MobiDB-lite"/>
    </source>
</evidence>
<sequence length="214" mass="23419">GSTGGPSILSICLRCGWSLGGVQDRYFRYESAGDQYLGRVVAGLPLNSSVFATLAPHSADPHNSAVGECVRRMFPALADDGNLRQTMQLCQLPSNHTMLSTFLFRDDSMIASLKRQIKTCNSPCMPITGDPPHIEIYKQLEDLKEAIKRLPDALLSGVGDLLDEKYVAAGNITRNVLEQTIRQLLEEAGVGTTASAKEHSEHQQESSRNVDFWG</sequence>
<accession>A0A8T1TMP4</accession>
<evidence type="ECO:0000313" key="2">
    <source>
        <dbReference type="EMBL" id="KAG6943488.1"/>
    </source>
</evidence>
<feature type="non-terminal residue" evidence="2">
    <location>
        <position position="214"/>
    </location>
</feature>
<name>A0A8T1TMP4_9STRA</name>
<feature type="region of interest" description="Disordered" evidence="1">
    <location>
        <begin position="192"/>
        <end position="214"/>
    </location>
</feature>
<dbReference type="OrthoDB" id="125011at2759"/>